<evidence type="ECO:0000313" key="3">
    <source>
        <dbReference type="EMBL" id="EGG15241.1"/>
    </source>
</evidence>
<dbReference type="KEGG" id="dfa:DFA_10074"/>
<evidence type="ECO:0000256" key="1">
    <source>
        <dbReference type="ARBA" id="ARBA00009884"/>
    </source>
</evidence>
<dbReference type="Gene3D" id="3.90.830.10">
    <property type="entry name" value="Syntaxin Binding Protein 1, Chain A, domain 2"/>
    <property type="match status" value="1"/>
</dbReference>
<dbReference type="Pfam" id="PF18063">
    <property type="entry name" value="BB_PF"/>
    <property type="match status" value="1"/>
</dbReference>
<dbReference type="GO" id="GO:0016192">
    <property type="term" value="P:vesicle-mediated transport"/>
    <property type="evidence" value="ECO:0007669"/>
    <property type="project" value="InterPro"/>
</dbReference>
<evidence type="ECO:0000259" key="2">
    <source>
        <dbReference type="Pfam" id="PF18063"/>
    </source>
</evidence>
<keyword evidence="4" id="KW-1185">Reference proteome</keyword>
<protein>
    <recommendedName>
        <fullName evidence="2">Monalysin Pore-forming domain-containing protein</fullName>
    </recommendedName>
</protein>
<dbReference type="Gene3D" id="1.25.40.60">
    <property type="match status" value="1"/>
</dbReference>
<dbReference type="RefSeq" id="XP_004351961.1">
    <property type="nucleotide sequence ID" value="XM_004351909.1"/>
</dbReference>
<dbReference type="InterPro" id="IPR043154">
    <property type="entry name" value="Sec-1-like_dom1"/>
</dbReference>
<dbReference type="OMA" id="NARTAYK"/>
<dbReference type="InterPro" id="IPR043127">
    <property type="entry name" value="Sec-1-like_dom3a"/>
</dbReference>
<dbReference type="OrthoDB" id="10266265at2759"/>
<organism evidence="3 4">
    <name type="scientific">Cavenderia fasciculata</name>
    <name type="common">Slime mold</name>
    <name type="synonym">Dictyostelium fasciculatum</name>
    <dbReference type="NCBI Taxonomy" id="261658"/>
    <lineage>
        <taxon>Eukaryota</taxon>
        <taxon>Amoebozoa</taxon>
        <taxon>Evosea</taxon>
        <taxon>Eumycetozoa</taxon>
        <taxon>Dictyostelia</taxon>
        <taxon>Acytosteliales</taxon>
        <taxon>Cavenderiaceae</taxon>
        <taxon>Cavenderia</taxon>
    </lineage>
</organism>
<dbReference type="InterPro" id="IPR036045">
    <property type="entry name" value="Sec1-like_sf"/>
</dbReference>
<gene>
    <name evidence="3" type="ORF">DFA_10074</name>
</gene>
<feature type="domain" description="Monalysin Pore-forming" evidence="2">
    <location>
        <begin position="41"/>
        <end position="215"/>
    </location>
</feature>
<dbReference type="STRING" id="1054147.F4Q972"/>
<dbReference type="SUPFAM" id="SSF56815">
    <property type="entry name" value="Sec1/munc18-like (SM) proteins"/>
    <property type="match status" value="1"/>
</dbReference>
<dbReference type="PANTHER" id="PTHR11679">
    <property type="entry name" value="VESICLE PROTEIN SORTING-ASSOCIATED"/>
    <property type="match status" value="1"/>
</dbReference>
<evidence type="ECO:0000313" key="4">
    <source>
        <dbReference type="Proteomes" id="UP000007797"/>
    </source>
</evidence>
<accession>F4Q972</accession>
<reference evidence="4" key="1">
    <citation type="journal article" date="2011" name="Genome Res.">
        <title>Phylogeny-wide analysis of social amoeba genomes highlights ancient origins for complex intercellular communication.</title>
        <authorList>
            <person name="Heidel A.J."/>
            <person name="Lawal H.M."/>
            <person name="Felder M."/>
            <person name="Schilde C."/>
            <person name="Helps N.R."/>
            <person name="Tunggal B."/>
            <person name="Rivero F."/>
            <person name="John U."/>
            <person name="Schleicher M."/>
            <person name="Eichinger L."/>
            <person name="Platzer M."/>
            <person name="Noegel A.A."/>
            <person name="Schaap P."/>
            <person name="Gloeckner G."/>
        </authorList>
    </citation>
    <scope>NUCLEOTIDE SEQUENCE [LARGE SCALE GENOMIC DNA]</scope>
    <source>
        <strain evidence="4">SH3</strain>
    </source>
</reference>
<dbReference type="Gene3D" id="3.40.50.1910">
    <property type="match status" value="1"/>
</dbReference>
<dbReference type="Proteomes" id="UP000007797">
    <property type="component" value="Unassembled WGS sequence"/>
</dbReference>
<dbReference type="InterPro" id="IPR027482">
    <property type="entry name" value="Sec1-like_dom2"/>
</dbReference>
<dbReference type="EMBL" id="GL883026">
    <property type="protein sequence ID" value="EGG15241.1"/>
    <property type="molecule type" value="Genomic_DNA"/>
</dbReference>
<dbReference type="Pfam" id="PF00995">
    <property type="entry name" value="Sec1"/>
    <property type="match status" value="1"/>
</dbReference>
<dbReference type="Gene3D" id="3.40.50.2060">
    <property type="match status" value="1"/>
</dbReference>
<comment type="similarity">
    <text evidence="1">Belongs to the STXBP/unc-18/SEC1 family.</text>
</comment>
<dbReference type="GeneID" id="14867600"/>
<sequence>MSIISSNSTPPSFGELNLKELKCLKLDFGGDPKQGYDLEGSSMVATEYGVDSALILKNPVDPFIMIKSNFITLSDESWIKIYAKPISVYHQYLEFKESQTPGRQTINCFRGTVPDYTNMEQTVAECDKKSDIKTKFEYTGPIPIQEKITRPVDLDVGTFAIFQTVLVYGIKLILLNGSAIYYTASVYRDQVFGIPTSRVWYEPPSAEQARAYLMGSVLVVGVVSKQSMEAKSNQMNVTHSIKEYVDKMLGMVDGMKVLVLDKETAGIVSMVYTQSDILQKQVFLFERIDNESAEIMTHLKAVYFVRPTQLNISKIVQELSCTTPKYSSYNLFFSNIIGIGLIDELAKSDNNNLVHQVQEFFADFYAINQDLFNLNIDNVLIKSKWSPQQTERIIQGVFSSLLAVKRKPSLPTIRYSIKSESSKFLASSLNDKILKERDLFSNNTSSSTLLLILDRKDDPVTPLLHQWTYQAMVHELMGIHNNVVKLEKPLPNYSKDKKKAFQSTNQVILSSLQDSFFRDNLYQNYGDLGSIIKKLVDSYQEKTNSNANISTIEDMKNFMLDYPDFLTLSSKVSKHVAVMEELSNRISKDFLMDISEMQQELACNHEHNTAYVTLVQALENPKYNAQDKLVLVLLYSLRYEDGRLWELKELLEKRVGIPKEDISLITTLINYASATKREGDLFGNKNLFTFVRQMATRGLNGVSNIYTQHKPLLFNILNQIQNDKLSIQSFPFISQTTKEKPTEIIIFMVGGITFEEAYNVFSFNLINKGGPKIVLGGTSIINCKQFLNELRGLGKS</sequence>
<dbReference type="InterPro" id="IPR001619">
    <property type="entry name" value="Sec1-like"/>
</dbReference>
<name>F4Q972_CACFS</name>
<dbReference type="AlphaFoldDB" id="F4Q972"/>
<proteinExistence type="inferred from homology"/>
<dbReference type="InterPro" id="IPR040927">
    <property type="entry name" value="PF_Monalysin"/>
</dbReference>